<dbReference type="Gene3D" id="1.10.150.170">
    <property type="entry name" value="Putative methyltransferase TM0872, insert domain"/>
    <property type="match status" value="1"/>
</dbReference>
<comment type="caution">
    <text evidence="8">The sequence shown here is derived from an EMBL/GenBank/DDBJ whole genome shotgun (WGS) entry which is preliminary data.</text>
</comment>
<dbReference type="Gene3D" id="3.40.50.150">
    <property type="entry name" value="Vaccinia Virus protein VP39"/>
    <property type="match status" value="1"/>
</dbReference>
<dbReference type="PANTHER" id="PTHR11265:SF0">
    <property type="entry name" value="12S RRNA N4-METHYLCYTIDINE METHYLTRANSFERASE"/>
    <property type="match status" value="1"/>
</dbReference>
<evidence type="ECO:0000256" key="6">
    <source>
        <dbReference type="HAMAP-Rule" id="MF_01007"/>
    </source>
</evidence>
<accession>A0A7W4I7V2</accession>
<keyword evidence="4 6" id="KW-0808">Transferase</keyword>
<dbReference type="HAMAP" id="MF_01007">
    <property type="entry name" value="16SrRNA_methyltr_H"/>
    <property type="match status" value="1"/>
</dbReference>
<feature type="binding site" evidence="6">
    <location>
        <position position="55"/>
    </location>
    <ligand>
        <name>S-adenosyl-L-methionine</name>
        <dbReference type="ChEBI" id="CHEBI:59789"/>
    </ligand>
</feature>
<dbReference type="SUPFAM" id="SSF53335">
    <property type="entry name" value="S-adenosyl-L-methionine-dependent methyltransferases"/>
    <property type="match status" value="1"/>
</dbReference>
<evidence type="ECO:0000256" key="1">
    <source>
        <dbReference type="ARBA" id="ARBA00010396"/>
    </source>
</evidence>
<evidence type="ECO:0000256" key="5">
    <source>
        <dbReference type="ARBA" id="ARBA00022691"/>
    </source>
</evidence>
<dbReference type="SUPFAM" id="SSF81799">
    <property type="entry name" value="Putative methyltransferase TM0872, insert domain"/>
    <property type="match status" value="1"/>
</dbReference>
<comment type="subcellular location">
    <subcellularLocation>
        <location evidence="6">Cytoplasm</location>
    </subcellularLocation>
</comment>
<evidence type="ECO:0000313" key="8">
    <source>
        <dbReference type="EMBL" id="MBB2157892.1"/>
    </source>
</evidence>
<evidence type="ECO:0000256" key="4">
    <source>
        <dbReference type="ARBA" id="ARBA00022679"/>
    </source>
</evidence>
<dbReference type="GO" id="GO:0005737">
    <property type="term" value="C:cytoplasm"/>
    <property type="evidence" value="ECO:0007669"/>
    <property type="project" value="UniProtKB-SubCell"/>
</dbReference>
<feature type="region of interest" description="Disordered" evidence="7">
    <location>
        <begin position="261"/>
        <end position="285"/>
    </location>
</feature>
<organism evidence="8 9">
    <name type="scientific">Gluconacetobacter diazotrophicus</name>
    <name type="common">Acetobacter diazotrophicus</name>
    <dbReference type="NCBI Taxonomy" id="33996"/>
    <lineage>
        <taxon>Bacteria</taxon>
        <taxon>Pseudomonadati</taxon>
        <taxon>Pseudomonadota</taxon>
        <taxon>Alphaproteobacteria</taxon>
        <taxon>Acetobacterales</taxon>
        <taxon>Acetobacteraceae</taxon>
        <taxon>Gluconacetobacter</taxon>
    </lineage>
</organism>
<keyword evidence="2 6" id="KW-0698">rRNA processing</keyword>
<dbReference type="PIRSF" id="PIRSF004486">
    <property type="entry name" value="MraW"/>
    <property type="match status" value="1"/>
</dbReference>
<dbReference type="NCBIfam" id="TIGR00006">
    <property type="entry name" value="16S rRNA (cytosine(1402)-N(4))-methyltransferase RsmH"/>
    <property type="match status" value="1"/>
</dbReference>
<dbReference type="EC" id="2.1.1.199" evidence="6"/>
<reference evidence="8 9" key="1">
    <citation type="submission" date="2020-04" db="EMBL/GenBank/DDBJ databases">
        <title>Description of novel Gluconacetobacter.</title>
        <authorList>
            <person name="Sombolestani A."/>
        </authorList>
    </citation>
    <scope>NUCLEOTIDE SEQUENCE [LARGE SCALE GENOMIC DNA]</scope>
    <source>
        <strain evidence="8 9">LMG 7603</strain>
    </source>
</reference>
<dbReference type="Pfam" id="PF01795">
    <property type="entry name" value="Methyltransf_5"/>
    <property type="match status" value="1"/>
</dbReference>
<evidence type="ECO:0000256" key="7">
    <source>
        <dbReference type="SAM" id="MobiDB-lite"/>
    </source>
</evidence>
<dbReference type="Proteomes" id="UP000550787">
    <property type="component" value="Unassembled WGS sequence"/>
</dbReference>
<dbReference type="RefSeq" id="WP_183116425.1">
    <property type="nucleotide sequence ID" value="NZ_JABEQG010000047.1"/>
</dbReference>
<gene>
    <name evidence="6 8" type="primary">rsmH</name>
    <name evidence="8" type="ORF">HLH33_16560</name>
</gene>
<evidence type="ECO:0000256" key="2">
    <source>
        <dbReference type="ARBA" id="ARBA00022552"/>
    </source>
</evidence>
<dbReference type="InterPro" id="IPR023397">
    <property type="entry name" value="SAM-dep_MeTrfase_MraW_recog"/>
</dbReference>
<feature type="binding site" evidence="6">
    <location>
        <begin position="37"/>
        <end position="39"/>
    </location>
    <ligand>
        <name>S-adenosyl-L-methionine</name>
        <dbReference type="ChEBI" id="CHEBI:59789"/>
    </ligand>
</feature>
<dbReference type="FunFam" id="1.10.150.170:FF:000003">
    <property type="entry name" value="Ribosomal RNA small subunit methyltransferase H"/>
    <property type="match status" value="1"/>
</dbReference>
<dbReference type="PANTHER" id="PTHR11265">
    <property type="entry name" value="S-ADENOSYL-METHYLTRANSFERASE MRAW"/>
    <property type="match status" value="1"/>
</dbReference>
<feature type="binding site" evidence="6">
    <location>
        <position position="115"/>
    </location>
    <ligand>
        <name>S-adenosyl-L-methionine</name>
        <dbReference type="ChEBI" id="CHEBI:59789"/>
    </ligand>
</feature>
<keyword evidence="5 6" id="KW-0949">S-adenosyl-L-methionine</keyword>
<sequence>MSTIPTSGHIPVMLAEVLEMLCPRDGATYLDGTFGGGGYARAILGAARCTLWAIDRDPAAIRRGQALQAELRDAEGGMRLHMLQGGFGDMQGLLAESGVHSLDGVVLDLGVSSFQLDEVERGFSFRTDGPLDMRMGDTGPTAADIVNTMGESDLADIIYEYGEERMSRRVARAIVAARAQAPITTTFQLADIIRSVVPGDRSGIDPATRSFQGIRIHVNDELGQIVTGLEQALALLAPGGRLVVVSFHSLEDRLVKQALNRAAGRMPGPSRHDPRSMRAEQAAPDFQLLTSRALRPGETECRANPRARSARLRAAERLAVPNTQNSTHNNTSPQERRP</sequence>
<protein>
    <recommendedName>
        <fullName evidence="6">Ribosomal RNA small subunit methyltransferase H</fullName>
        <ecNumber evidence="6">2.1.1.199</ecNumber>
    </recommendedName>
    <alternativeName>
        <fullName evidence="6">16S rRNA m(4)C1402 methyltransferase</fullName>
    </alternativeName>
    <alternativeName>
        <fullName evidence="6">rRNA (cytosine-N(4)-)-methyltransferase RsmH</fullName>
    </alternativeName>
</protein>
<feature type="binding site" evidence="6">
    <location>
        <position position="87"/>
    </location>
    <ligand>
        <name>S-adenosyl-L-methionine</name>
        <dbReference type="ChEBI" id="CHEBI:59789"/>
    </ligand>
</feature>
<dbReference type="GO" id="GO:0071424">
    <property type="term" value="F:rRNA (cytosine-N4-)-methyltransferase activity"/>
    <property type="evidence" value="ECO:0007669"/>
    <property type="project" value="UniProtKB-UniRule"/>
</dbReference>
<dbReference type="InterPro" id="IPR029063">
    <property type="entry name" value="SAM-dependent_MTases_sf"/>
</dbReference>
<feature type="region of interest" description="Disordered" evidence="7">
    <location>
        <begin position="298"/>
        <end position="338"/>
    </location>
</feature>
<feature type="compositionally biased region" description="Polar residues" evidence="7">
    <location>
        <begin position="321"/>
        <end position="338"/>
    </location>
</feature>
<keyword evidence="3 6" id="KW-0489">Methyltransferase</keyword>
<name>A0A7W4I7V2_GLUDI</name>
<proteinExistence type="inferred from homology"/>
<comment type="catalytic activity">
    <reaction evidence="6">
        <text>cytidine(1402) in 16S rRNA + S-adenosyl-L-methionine = N(4)-methylcytidine(1402) in 16S rRNA + S-adenosyl-L-homocysteine + H(+)</text>
        <dbReference type="Rhea" id="RHEA:42928"/>
        <dbReference type="Rhea" id="RHEA-COMP:10286"/>
        <dbReference type="Rhea" id="RHEA-COMP:10287"/>
        <dbReference type="ChEBI" id="CHEBI:15378"/>
        <dbReference type="ChEBI" id="CHEBI:57856"/>
        <dbReference type="ChEBI" id="CHEBI:59789"/>
        <dbReference type="ChEBI" id="CHEBI:74506"/>
        <dbReference type="ChEBI" id="CHEBI:82748"/>
        <dbReference type="EC" id="2.1.1.199"/>
    </reaction>
</comment>
<dbReference type="InterPro" id="IPR002903">
    <property type="entry name" value="RsmH"/>
</dbReference>
<dbReference type="EMBL" id="JABEQG010000047">
    <property type="protein sequence ID" value="MBB2157892.1"/>
    <property type="molecule type" value="Genomic_DNA"/>
</dbReference>
<keyword evidence="6" id="KW-0963">Cytoplasm</keyword>
<dbReference type="GO" id="GO:0070475">
    <property type="term" value="P:rRNA base methylation"/>
    <property type="evidence" value="ECO:0007669"/>
    <property type="project" value="UniProtKB-UniRule"/>
</dbReference>
<feature type="binding site" evidence="6">
    <location>
        <position position="108"/>
    </location>
    <ligand>
        <name>S-adenosyl-L-methionine</name>
        <dbReference type="ChEBI" id="CHEBI:59789"/>
    </ligand>
</feature>
<dbReference type="AlphaFoldDB" id="A0A7W4I7V2"/>
<evidence type="ECO:0000313" key="9">
    <source>
        <dbReference type="Proteomes" id="UP000550787"/>
    </source>
</evidence>
<comment type="function">
    <text evidence="6">Specifically methylates the N4 position of cytidine in position 1402 (C1402) of 16S rRNA.</text>
</comment>
<evidence type="ECO:0000256" key="3">
    <source>
        <dbReference type="ARBA" id="ARBA00022603"/>
    </source>
</evidence>
<comment type="similarity">
    <text evidence="1 6">Belongs to the methyltransferase superfamily. RsmH family.</text>
</comment>